<proteinExistence type="predicted"/>
<evidence type="ECO:0000256" key="1">
    <source>
        <dbReference type="SAM" id="SignalP"/>
    </source>
</evidence>
<feature type="signal peptide" evidence="1">
    <location>
        <begin position="1"/>
        <end position="33"/>
    </location>
</feature>
<keyword evidence="3" id="KW-1185">Reference proteome</keyword>
<feature type="chain" id="PRO_5035218799" evidence="1">
    <location>
        <begin position="34"/>
        <end position="87"/>
    </location>
</feature>
<organism evidence="2 3">
    <name type="scientific">Allacma fusca</name>
    <dbReference type="NCBI Taxonomy" id="39272"/>
    <lineage>
        <taxon>Eukaryota</taxon>
        <taxon>Metazoa</taxon>
        <taxon>Ecdysozoa</taxon>
        <taxon>Arthropoda</taxon>
        <taxon>Hexapoda</taxon>
        <taxon>Collembola</taxon>
        <taxon>Symphypleona</taxon>
        <taxon>Sminthuridae</taxon>
        <taxon>Allacma</taxon>
    </lineage>
</organism>
<keyword evidence="1" id="KW-0732">Signal</keyword>
<gene>
    <name evidence="2" type="ORF">AFUS01_LOCUS27653</name>
</gene>
<name>A0A8J2KPV8_9HEXA</name>
<evidence type="ECO:0000313" key="2">
    <source>
        <dbReference type="EMBL" id="CAG7817067.1"/>
    </source>
</evidence>
<reference evidence="2" key="1">
    <citation type="submission" date="2021-06" db="EMBL/GenBank/DDBJ databases">
        <authorList>
            <person name="Hodson N. C."/>
            <person name="Mongue J. A."/>
            <person name="Jaron S. K."/>
        </authorList>
    </citation>
    <scope>NUCLEOTIDE SEQUENCE</scope>
</reference>
<comment type="caution">
    <text evidence="2">The sequence shown here is derived from an EMBL/GenBank/DDBJ whole genome shotgun (WGS) entry which is preliminary data.</text>
</comment>
<accession>A0A8J2KPV8</accession>
<dbReference type="EMBL" id="CAJVCH010385436">
    <property type="protein sequence ID" value="CAG7817067.1"/>
    <property type="molecule type" value="Genomic_DNA"/>
</dbReference>
<sequence length="87" mass="9874">MPSFTTRRTLGFWITLTILVIVTVIILPRSTTAVCRCTGTLPTPSKYCCKIFRGFCCEFPRDPGVLTLRQRADETLLDKIYLSTLNK</sequence>
<protein>
    <submittedName>
        <fullName evidence="2">Uncharacterized protein</fullName>
    </submittedName>
</protein>
<dbReference type="AlphaFoldDB" id="A0A8J2KPV8"/>
<evidence type="ECO:0000313" key="3">
    <source>
        <dbReference type="Proteomes" id="UP000708208"/>
    </source>
</evidence>
<dbReference type="Proteomes" id="UP000708208">
    <property type="component" value="Unassembled WGS sequence"/>
</dbReference>